<name>A0AAJ5NQC6_9BACT</name>
<dbReference type="AlphaFoldDB" id="A0AAJ5NQC6"/>
<gene>
    <name evidence="2" type="ORF">NCTC10125_00024</name>
</gene>
<evidence type="ECO:0000313" key="3">
    <source>
        <dbReference type="Proteomes" id="UP000289629"/>
    </source>
</evidence>
<sequence>MDYSDNKYKNIFQRNIRFSLGTSILLDTNGEEGLFLTNNHILFNKKDRCDIFLAIVLSVFTLKTRLIMCYLQIFLDF</sequence>
<proteinExistence type="predicted"/>
<evidence type="ECO:0000313" key="2">
    <source>
        <dbReference type="EMBL" id="VEU61174.1"/>
    </source>
</evidence>
<dbReference type="RefSeq" id="WP_232034176.1">
    <property type="nucleotide sequence ID" value="NZ_CP007229.1"/>
</dbReference>
<accession>A0AAJ5NQC6</accession>
<dbReference type="Proteomes" id="UP000289629">
    <property type="component" value="Chromosome"/>
</dbReference>
<feature type="transmembrane region" description="Helical" evidence="1">
    <location>
        <begin position="51"/>
        <end position="75"/>
    </location>
</feature>
<keyword evidence="1" id="KW-1133">Transmembrane helix</keyword>
<protein>
    <submittedName>
        <fullName evidence="2">Uncharacterized protein</fullName>
    </submittedName>
</protein>
<organism evidence="2 3">
    <name type="scientific">Mesomycoplasma dispar</name>
    <dbReference type="NCBI Taxonomy" id="86660"/>
    <lineage>
        <taxon>Bacteria</taxon>
        <taxon>Bacillati</taxon>
        <taxon>Mycoplasmatota</taxon>
        <taxon>Mycoplasmoidales</taxon>
        <taxon>Metamycoplasmataceae</taxon>
        <taxon>Mesomycoplasma</taxon>
    </lineage>
</organism>
<keyword evidence="1" id="KW-0472">Membrane</keyword>
<evidence type="ECO:0000256" key="1">
    <source>
        <dbReference type="SAM" id="Phobius"/>
    </source>
</evidence>
<reference evidence="2 3" key="1">
    <citation type="submission" date="2019-01" db="EMBL/GenBank/DDBJ databases">
        <authorList>
            <consortium name="Pathogen Informatics"/>
        </authorList>
    </citation>
    <scope>NUCLEOTIDE SEQUENCE [LARGE SCALE GENOMIC DNA]</scope>
    <source>
        <strain evidence="2 3">NCTC10125</strain>
    </source>
</reference>
<keyword evidence="1" id="KW-0812">Transmembrane</keyword>
<dbReference type="EMBL" id="LR214971">
    <property type="protein sequence ID" value="VEU61174.1"/>
    <property type="molecule type" value="Genomic_DNA"/>
</dbReference>